<feature type="compositionally biased region" description="Acidic residues" evidence="1">
    <location>
        <begin position="561"/>
        <end position="579"/>
    </location>
</feature>
<evidence type="ECO:0000313" key="3">
    <source>
        <dbReference type="EMBL" id="CAE7597426.1"/>
    </source>
</evidence>
<dbReference type="GO" id="GO:0005737">
    <property type="term" value="C:cytoplasm"/>
    <property type="evidence" value="ECO:0007669"/>
    <property type="project" value="TreeGrafter"/>
</dbReference>
<feature type="domain" description="Protein kinase" evidence="2">
    <location>
        <begin position="664"/>
        <end position="947"/>
    </location>
</feature>
<dbReference type="InterPro" id="IPR008266">
    <property type="entry name" value="Tyr_kinase_AS"/>
</dbReference>
<dbReference type="InterPro" id="IPR000719">
    <property type="entry name" value="Prot_kinase_dom"/>
</dbReference>
<dbReference type="GO" id="GO:0005634">
    <property type="term" value="C:nucleus"/>
    <property type="evidence" value="ECO:0007669"/>
    <property type="project" value="TreeGrafter"/>
</dbReference>
<dbReference type="GO" id="GO:0004674">
    <property type="term" value="F:protein serine/threonine kinase activity"/>
    <property type="evidence" value="ECO:0007669"/>
    <property type="project" value="TreeGrafter"/>
</dbReference>
<evidence type="ECO:0000313" key="4">
    <source>
        <dbReference type="Proteomes" id="UP000604046"/>
    </source>
</evidence>
<dbReference type="PROSITE" id="PS50011">
    <property type="entry name" value="PROTEIN_KINASE_DOM"/>
    <property type="match status" value="1"/>
</dbReference>
<name>A0A812V494_9DINO</name>
<sequence>MAEPPRRFKALGLNEDDFLKNYREKIVRSFMNPTPNYMPRKGWFEKKLVTEKLWPSNVTASEMESFLNWAAKCVHGKKKGVWRTRADAQSSCCIGISPQLENKPREFVLTEPDPLQPDEFLLHVASAFSPKDEIWRLRKQACPIWPMAIKADVFSDLCNTAFSAYVRRGYMLPAFVGKNPDIIQLSEELKEELKKCSSKLDAWLKAQIAQKAEVPEEMEEEKEAKEPLSQAAPPRAAYPAKKEAVIPDRQAGGAEQARERAWADSPTREGWEDRVEEPLRRSSTSRLDMPKLARWVLQVNEPHIQQLFPRGKSSASCSEDECAVIREYLKQNVIVLQTLVSLGEQNGMGFPVPVSSLICHPTLGLAEACVECTYAPKGVPQCVLTCFPHWGVNGCPHGERCSRLHMDREDALKSYRRLQCRNHWYDDIDPRHGPFPCPKRCPYAHSRKELRPEIPAGFSLADLLPGVPPLVKVLIDQREEEITSSAIAATAGALRVLRGGRLLKCSEQRNCKYLTHMICDYAHPCAESSPLIRSGAGGRDGPERATGHTGEERNKQGNLQDEADEASADPEVSEDDDENSMPPGQETREVQAQETIKHVLQQAAVPDLLEYRKMYFDGTPPYDDAEFESFYWESIPTIRDHWKEHVKGTIFYSKVPEDHPRYVILWQCCLGTGTSVKGVYLGFDLLSKLPVAIKVFKPDAEKVLGVEGIERETSFMRQRKGLRTLVDFIALLELVDPFSDVVNSKSRAIVMECLNSQLAGVLPLWKEYRGKFEHVFWLQSFGKNLLQAGLEVTHVPDVSNNILVHRDISPRNIMIDVFGNIKFIDVGVSRLLAAKHAQHGRTVIGASIDNGFVAPEMLMQMQSPNNEASYSYSVDSDVYSLGRTMLSLMICTMENISCLKTVKEQVSEFQEAAPHSGWLLGDLIKRMTKKVPSERLSLADALRHPFFWSSDTCISFIANVGSWLQNLSENDHQKQKAKITEALGEAYESARTSGLHAEDGQNVASDGRGWWKLFGDSANRFRAEYLPLGGAYDDARGWISLLTMVRDHAPGHHQKFLMEPDSSMLLDYVPFLTACLWKCVAENHRKHPNFRFVFQ</sequence>
<evidence type="ECO:0000256" key="1">
    <source>
        <dbReference type="SAM" id="MobiDB-lite"/>
    </source>
</evidence>
<feature type="region of interest" description="Disordered" evidence="1">
    <location>
        <begin position="214"/>
        <end position="277"/>
    </location>
</feature>
<proteinExistence type="predicted"/>
<evidence type="ECO:0000259" key="2">
    <source>
        <dbReference type="PROSITE" id="PS50011"/>
    </source>
</evidence>
<organism evidence="3 4">
    <name type="scientific">Symbiodinium natans</name>
    <dbReference type="NCBI Taxonomy" id="878477"/>
    <lineage>
        <taxon>Eukaryota</taxon>
        <taxon>Sar</taxon>
        <taxon>Alveolata</taxon>
        <taxon>Dinophyceae</taxon>
        <taxon>Suessiales</taxon>
        <taxon>Symbiodiniaceae</taxon>
        <taxon>Symbiodinium</taxon>
    </lineage>
</organism>
<dbReference type="GO" id="GO:0044773">
    <property type="term" value="P:mitotic DNA damage checkpoint signaling"/>
    <property type="evidence" value="ECO:0007669"/>
    <property type="project" value="TreeGrafter"/>
</dbReference>
<comment type="caution">
    <text evidence="3">The sequence shown here is derived from an EMBL/GenBank/DDBJ whole genome shotgun (WGS) entry which is preliminary data.</text>
</comment>
<feature type="region of interest" description="Disordered" evidence="1">
    <location>
        <begin position="532"/>
        <end position="591"/>
    </location>
</feature>
<dbReference type="Proteomes" id="UP000604046">
    <property type="component" value="Unassembled WGS sequence"/>
</dbReference>
<dbReference type="SUPFAM" id="SSF56112">
    <property type="entry name" value="Protein kinase-like (PK-like)"/>
    <property type="match status" value="1"/>
</dbReference>
<dbReference type="PROSITE" id="PS00109">
    <property type="entry name" value="PROTEIN_KINASE_TYR"/>
    <property type="match status" value="1"/>
</dbReference>
<dbReference type="Pfam" id="PF00069">
    <property type="entry name" value="Pkinase"/>
    <property type="match status" value="1"/>
</dbReference>
<feature type="compositionally biased region" description="Basic and acidic residues" evidence="1">
    <location>
        <begin position="256"/>
        <end position="277"/>
    </location>
</feature>
<protein>
    <submittedName>
        <fullName evidence="3">KIN12 protein</fullName>
    </submittedName>
</protein>
<feature type="compositionally biased region" description="Basic and acidic residues" evidence="1">
    <location>
        <begin position="540"/>
        <end position="555"/>
    </location>
</feature>
<dbReference type="CDD" id="cd00180">
    <property type="entry name" value="PKc"/>
    <property type="match status" value="1"/>
</dbReference>
<accession>A0A812V494</accession>
<dbReference type="EMBL" id="CAJNDS010002788">
    <property type="protein sequence ID" value="CAE7597426.1"/>
    <property type="molecule type" value="Genomic_DNA"/>
</dbReference>
<dbReference type="GO" id="GO:0005524">
    <property type="term" value="F:ATP binding"/>
    <property type="evidence" value="ECO:0007669"/>
    <property type="project" value="InterPro"/>
</dbReference>
<dbReference type="PANTHER" id="PTHR44167:SF24">
    <property type="entry name" value="SERINE_THREONINE-PROTEIN KINASE CHK2"/>
    <property type="match status" value="1"/>
</dbReference>
<dbReference type="PANTHER" id="PTHR44167">
    <property type="entry name" value="OVARIAN-SPECIFIC SERINE/THREONINE-PROTEIN KINASE LOK-RELATED"/>
    <property type="match status" value="1"/>
</dbReference>
<gene>
    <name evidence="3" type="primary">KIN12</name>
    <name evidence="3" type="ORF">SNAT2548_LOCUS33993</name>
</gene>
<keyword evidence="4" id="KW-1185">Reference proteome</keyword>
<dbReference type="InterPro" id="IPR011009">
    <property type="entry name" value="Kinase-like_dom_sf"/>
</dbReference>
<dbReference type="AlphaFoldDB" id="A0A812V494"/>
<reference evidence="3" key="1">
    <citation type="submission" date="2021-02" db="EMBL/GenBank/DDBJ databases">
        <authorList>
            <person name="Dougan E. K."/>
            <person name="Rhodes N."/>
            <person name="Thang M."/>
            <person name="Chan C."/>
        </authorList>
    </citation>
    <scope>NUCLEOTIDE SEQUENCE</scope>
</reference>
<dbReference type="SMART" id="SM00220">
    <property type="entry name" value="S_TKc"/>
    <property type="match status" value="1"/>
</dbReference>
<dbReference type="Gene3D" id="1.10.510.10">
    <property type="entry name" value="Transferase(Phosphotransferase) domain 1"/>
    <property type="match status" value="1"/>
</dbReference>